<dbReference type="SUPFAM" id="SSF64484">
    <property type="entry name" value="beta and beta-prime subunits of DNA dependent RNA-polymerase"/>
    <property type="match status" value="1"/>
</dbReference>
<dbReference type="Proteomes" id="UP000177871">
    <property type="component" value="Unassembled WGS sequence"/>
</dbReference>
<dbReference type="NCBIfam" id="TIGR02386">
    <property type="entry name" value="rpoC_TIGR"/>
    <property type="match status" value="1"/>
</dbReference>
<comment type="caution">
    <text evidence="11">The sequence shown here is derived from an EMBL/GenBank/DDBJ whole genome shotgun (WGS) entry which is preliminary data.</text>
</comment>
<name>A0A1F6A0F0_9BACT</name>
<keyword evidence="7" id="KW-0862">Zinc</keyword>
<evidence type="ECO:0000256" key="4">
    <source>
        <dbReference type="ARBA" id="ARBA00022723"/>
    </source>
</evidence>
<feature type="binding site" evidence="7">
    <location>
        <position position="944"/>
    </location>
    <ligand>
        <name>Zn(2+)</name>
        <dbReference type="ChEBI" id="CHEBI:29105"/>
        <label>2</label>
    </ligand>
</feature>
<comment type="cofactor">
    <cofactor evidence="7">
        <name>Mg(2+)</name>
        <dbReference type="ChEBI" id="CHEBI:18420"/>
    </cofactor>
    <text evidence="7">Binds 1 Mg(2+) ion per subunit.</text>
</comment>
<dbReference type="GO" id="GO:0003899">
    <property type="term" value="F:DNA-directed RNA polymerase activity"/>
    <property type="evidence" value="ECO:0007669"/>
    <property type="project" value="UniProtKB-UniRule"/>
</dbReference>
<dbReference type="SMART" id="SM00663">
    <property type="entry name" value="RPOLA_N"/>
    <property type="match status" value="1"/>
</dbReference>
<dbReference type="AlphaFoldDB" id="A0A1F6A0F0"/>
<dbReference type="STRING" id="1798381.A2721_02025"/>
<accession>A0A1F6A0F0</accession>
<dbReference type="EC" id="2.7.7.6" evidence="7"/>
<evidence type="ECO:0000313" key="12">
    <source>
        <dbReference type="Proteomes" id="UP000177871"/>
    </source>
</evidence>
<keyword evidence="4 7" id="KW-0479">Metal-binding</keyword>
<dbReference type="Gene3D" id="1.10.132.30">
    <property type="match status" value="1"/>
</dbReference>
<feature type="binding site" evidence="7">
    <location>
        <position position="555"/>
    </location>
    <ligand>
        <name>Mg(2+)</name>
        <dbReference type="ChEBI" id="CHEBI:18420"/>
    </ligand>
</feature>
<evidence type="ECO:0000256" key="3">
    <source>
        <dbReference type="ARBA" id="ARBA00022695"/>
    </source>
</evidence>
<reference evidence="11 12" key="1">
    <citation type="journal article" date="2016" name="Nat. Commun.">
        <title>Thousands of microbial genomes shed light on interconnected biogeochemical processes in an aquifer system.</title>
        <authorList>
            <person name="Anantharaman K."/>
            <person name="Brown C.T."/>
            <person name="Hug L.A."/>
            <person name="Sharon I."/>
            <person name="Castelle C.J."/>
            <person name="Probst A.J."/>
            <person name="Thomas B.C."/>
            <person name="Singh A."/>
            <person name="Wilkins M.J."/>
            <person name="Karaoz U."/>
            <person name="Brodie E.L."/>
            <person name="Williams K.H."/>
            <person name="Hubbard S.S."/>
            <person name="Banfield J.F."/>
        </authorList>
    </citation>
    <scope>NUCLEOTIDE SEQUENCE [LARGE SCALE GENOMIC DNA]</scope>
</reference>
<dbReference type="InterPro" id="IPR045867">
    <property type="entry name" value="DNA-dir_RpoC_beta_prime"/>
</dbReference>
<evidence type="ECO:0000256" key="2">
    <source>
        <dbReference type="ARBA" id="ARBA00022679"/>
    </source>
</evidence>
<dbReference type="Gene3D" id="1.10.274.100">
    <property type="entry name" value="RNA polymerase Rpb1, domain 3"/>
    <property type="match status" value="1"/>
</dbReference>
<feature type="binding site" evidence="7">
    <location>
        <position position="69"/>
    </location>
    <ligand>
        <name>Zn(2+)</name>
        <dbReference type="ChEBI" id="CHEBI:29105"/>
        <label>1</label>
    </ligand>
</feature>
<keyword evidence="7" id="KW-0460">Magnesium</keyword>
<evidence type="ECO:0000256" key="6">
    <source>
        <dbReference type="ARBA" id="ARBA00048552"/>
    </source>
</evidence>
<dbReference type="GO" id="GO:0000428">
    <property type="term" value="C:DNA-directed RNA polymerase complex"/>
    <property type="evidence" value="ECO:0007669"/>
    <property type="project" value="UniProtKB-KW"/>
</dbReference>
<evidence type="ECO:0000256" key="9">
    <source>
        <dbReference type="SAM" id="Coils"/>
    </source>
</evidence>
<dbReference type="PANTHER" id="PTHR19376">
    <property type="entry name" value="DNA-DIRECTED RNA POLYMERASE"/>
    <property type="match status" value="1"/>
</dbReference>
<comment type="similarity">
    <text evidence="7 8">Belongs to the RNA polymerase beta' chain family.</text>
</comment>
<comment type="function">
    <text evidence="7 8">DNA-dependent RNA polymerase catalyzes the transcription of DNA into RNA using the four ribonucleoside triphosphates as substrates.</text>
</comment>
<dbReference type="Pfam" id="PF04983">
    <property type="entry name" value="RNA_pol_Rpb1_3"/>
    <property type="match status" value="1"/>
</dbReference>
<dbReference type="InterPro" id="IPR007081">
    <property type="entry name" value="RNA_pol_Rpb1_5"/>
</dbReference>
<evidence type="ECO:0000256" key="7">
    <source>
        <dbReference type="HAMAP-Rule" id="MF_01322"/>
    </source>
</evidence>
<dbReference type="Gene3D" id="2.40.40.20">
    <property type="match status" value="1"/>
</dbReference>
<dbReference type="Pfam" id="PF04997">
    <property type="entry name" value="RNA_pol_Rpb1_1"/>
    <property type="match status" value="1"/>
</dbReference>
<feature type="binding site" evidence="7">
    <location>
        <position position="67"/>
    </location>
    <ligand>
        <name>Zn(2+)</name>
        <dbReference type="ChEBI" id="CHEBI:29105"/>
        <label>1</label>
    </ligand>
</feature>
<dbReference type="Gene3D" id="1.10.150.390">
    <property type="match status" value="1"/>
</dbReference>
<feature type="binding site" evidence="7">
    <location>
        <position position="954"/>
    </location>
    <ligand>
        <name>Zn(2+)</name>
        <dbReference type="ChEBI" id="CHEBI:29105"/>
        <label>2</label>
    </ligand>
</feature>
<dbReference type="EMBL" id="MFJK01000016">
    <property type="protein sequence ID" value="OGG17777.1"/>
    <property type="molecule type" value="Genomic_DNA"/>
</dbReference>
<dbReference type="GO" id="GO:0003677">
    <property type="term" value="F:DNA binding"/>
    <property type="evidence" value="ECO:0007669"/>
    <property type="project" value="UniProtKB-UniRule"/>
</dbReference>
<dbReference type="InterPro" id="IPR044893">
    <property type="entry name" value="RNA_pol_Rpb1_clamp_domain"/>
</dbReference>
<sequence length="1243" mass="138105">MNKPSDNLTNLVDFKGLKIILASPSDILSWSHGEVTKPETINYRTLKPEKDGLFSENIFGPTKDWECYCGKYKRIRYRGIICDKCGVEVTQSKVRRERMGHISLAVPVAHVWYFKGAPSKLSLLLDITPKALENVIYFASYLVLSVDQSQRDSVISDLKKTMEERQKSLQKDYENRIATEKDDSLEKIKAQKERVKEDKARQELVVAEIELSTKQKIAKLEDEFNLEKNRLAEIYHTLSDLVKSVRPLSQLTEEEYLKLDEYGAANFITVGMGAEAILDVLKTLDLEKMAADLRAELEQASGQKRIKVVKQLRVADGMSKANVRPEWMILEVLPVIPPDLRPMVQLSGGRFATSDLNDLYRRVINRNNRLKHLIDLGAPEIILRNEKRMLQEAVDSLIDASQRTSHSTRANAIELKSLSDILRGKQGRFRQNLLGKRVDYSGRSVIVVGPHLKISECGLPKEMALEMFKPFVLRELIIRGLAPNVRSAKYILERRTPEVFDILEEITKNHPVLLNRAPTLHKLGIQAFYPILIEGSAIQVHPLVCDGFNADFDGDQMAVHVPLSQNSRAEAANLMLAEHNLLKPADGMPVTAPRKEIILGIYIYTSIDEKIPQANTIFSDFSEATLAWQEHKIALRQKIKVRHDKTIMETTVGRVLVNEFLPKELGFINETLTAKKVRALVSQAMDMISSDEVVKLLDNLKQTGFAAATSPGISLGIFDLPIPSDMGGTIAEGDAEIAEVDSNYQAGLITAGERDKLQIEIWLKITDKISDLTWDMYSKDNPARLIVEAGAGRVNRDTMKQISGMRGLMNDPTGKIVPMPIKSNFRQGFNVFEYIIGTRGSRKGLADTALRTADAGYLTRRLVDVSHDAIIRLVDCATTEGIEISADDKRGAYTSRLLGRILAAEVKSGKRVLGSAGEEIDERLLAEIEKEKITSVFVRSPLRCQAKYGLCQKCYGRDFSTRKFVELGTPVGIIAAQSIGEPGTQLTLRTKHSGGVVAQDVTQGLPRVEELFETRSPKVLSPIAEIAGKVEITETPEGYKLRIRSVGVKPVEEREYIIPLTAQLKVADGDLVTAGVQLSSGALDIKDVLAVRGLAGTQRYLIDELQAVYESQGIPINDKHFEVIVRKMSDKVRLESSGDTIFLPGEFIDRPHFDAENARVIAAGGEPAVAQVTILGVSRAALYTGSWLSAASFERTTEVLTDAAIRAAEDPLTGLKENVIIGRLIPTSAERARLENVQPSLPN</sequence>
<organism evidence="11 12">
    <name type="scientific">Candidatus Gottesmanbacteria bacterium RIFCSPHIGHO2_01_FULL_47_48</name>
    <dbReference type="NCBI Taxonomy" id="1798381"/>
    <lineage>
        <taxon>Bacteria</taxon>
        <taxon>Candidatus Gottesmaniibacteriota</taxon>
    </lineage>
</organism>
<evidence type="ECO:0000256" key="1">
    <source>
        <dbReference type="ARBA" id="ARBA00022478"/>
    </source>
</evidence>
<feature type="binding site" evidence="7">
    <location>
        <position position="951"/>
    </location>
    <ligand>
        <name>Zn(2+)</name>
        <dbReference type="ChEBI" id="CHEBI:29105"/>
        <label>2</label>
    </ligand>
</feature>
<evidence type="ECO:0000259" key="10">
    <source>
        <dbReference type="SMART" id="SM00663"/>
    </source>
</evidence>
<feature type="binding site" evidence="7">
    <location>
        <position position="85"/>
    </location>
    <ligand>
        <name>Zn(2+)</name>
        <dbReference type="ChEBI" id="CHEBI:29105"/>
        <label>1</label>
    </ligand>
</feature>
<dbReference type="Gene3D" id="2.40.50.100">
    <property type="match status" value="1"/>
</dbReference>
<dbReference type="Gene3D" id="1.10.1790.20">
    <property type="match status" value="1"/>
</dbReference>
<dbReference type="Pfam" id="PF04998">
    <property type="entry name" value="RNA_pol_Rpb1_5"/>
    <property type="match status" value="1"/>
</dbReference>
<dbReference type="HAMAP" id="MF_01322">
    <property type="entry name" value="RNApol_bact_RpoC"/>
    <property type="match status" value="1"/>
</dbReference>
<feature type="binding site" evidence="7">
    <location>
        <position position="553"/>
    </location>
    <ligand>
        <name>Mg(2+)</name>
        <dbReference type="ChEBI" id="CHEBI:18420"/>
    </ligand>
</feature>
<proteinExistence type="inferred from homology"/>
<comment type="catalytic activity">
    <reaction evidence="6 7 8">
        <text>RNA(n) + a ribonucleoside 5'-triphosphate = RNA(n+1) + diphosphate</text>
        <dbReference type="Rhea" id="RHEA:21248"/>
        <dbReference type="Rhea" id="RHEA-COMP:14527"/>
        <dbReference type="Rhea" id="RHEA-COMP:17342"/>
        <dbReference type="ChEBI" id="CHEBI:33019"/>
        <dbReference type="ChEBI" id="CHEBI:61557"/>
        <dbReference type="ChEBI" id="CHEBI:140395"/>
        <dbReference type="EC" id="2.7.7.6"/>
    </reaction>
</comment>
<keyword evidence="2 7" id="KW-0808">Transferase</keyword>
<keyword evidence="9" id="KW-0175">Coiled coil</keyword>
<dbReference type="InterPro" id="IPR038120">
    <property type="entry name" value="Rpb1_funnel_sf"/>
</dbReference>
<comment type="cofactor">
    <cofactor evidence="7">
        <name>Zn(2+)</name>
        <dbReference type="ChEBI" id="CHEBI:29105"/>
    </cofactor>
    <text evidence="7">Binds 2 Zn(2+) ions per subunit.</text>
</comment>
<dbReference type="Pfam" id="PF00623">
    <property type="entry name" value="RNA_pol_Rpb1_2"/>
    <property type="match status" value="2"/>
</dbReference>
<dbReference type="InterPro" id="IPR042102">
    <property type="entry name" value="RNA_pol_Rpb1_3_sf"/>
</dbReference>
<feature type="binding site" evidence="7">
    <location>
        <position position="876"/>
    </location>
    <ligand>
        <name>Zn(2+)</name>
        <dbReference type="ChEBI" id="CHEBI:29105"/>
        <label>2</label>
    </ligand>
</feature>
<comment type="subunit">
    <text evidence="7">The RNAP catalytic core consists of 2 alpha, 1 beta, 1 beta' and 1 omega subunit. When a sigma factor is associated with the core the holoenzyme is formed, which can initiate transcription.</text>
</comment>
<dbReference type="CDD" id="cd01609">
    <property type="entry name" value="RNAP_beta'_N"/>
    <property type="match status" value="1"/>
</dbReference>
<dbReference type="GO" id="GO:0006351">
    <property type="term" value="P:DNA-templated transcription"/>
    <property type="evidence" value="ECO:0007669"/>
    <property type="project" value="UniProtKB-UniRule"/>
</dbReference>
<dbReference type="CDD" id="cd02655">
    <property type="entry name" value="RNAP_beta'_C"/>
    <property type="match status" value="1"/>
</dbReference>
<keyword evidence="1 7" id="KW-0240">DNA-directed RNA polymerase</keyword>
<feature type="coiled-coil region" evidence="9">
    <location>
        <begin position="178"/>
        <end position="205"/>
    </location>
</feature>
<dbReference type="GO" id="GO:0008270">
    <property type="term" value="F:zinc ion binding"/>
    <property type="evidence" value="ECO:0007669"/>
    <property type="project" value="UniProtKB-UniRule"/>
</dbReference>
<feature type="domain" description="RNA polymerase N-terminal" evidence="10">
    <location>
        <begin position="326"/>
        <end position="605"/>
    </location>
</feature>
<dbReference type="InterPro" id="IPR012754">
    <property type="entry name" value="DNA-dir_RpoC_beta_prime_bact"/>
</dbReference>
<gene>
    <name evidence="7" type="primary">rpoC</name>
    <name evidence="11" type="ORF">A2721_02025</name>
</gene>
<feature type="binding site" evidence="7">
    <location>
        <position position="82"/>
    </location>
    <ligand>
        <name>Zn(2+)</name>
        <dbReference type="ChEBI" id="CHEBI:29105"/>
        <label>1</label>
    </ligand>
</feature>
<evidence type="ECO:0000256" key="8">
    <source>
        <dbReference type="RuleBase" id="RU004279"/>
    </source>
</evidence>
<dbReference type="Gene3D" id="4.10.860.120">
    <property type="entry name" value="RNA polymerase II, clamp domain"/>
    <property type="match status" value="1"/>
</dbReference>
<dbReference type="PANTHER" id="PTHR19376:SF54">
    <property type="entry name" value="DNA-DIRECTED RNA POLYMERASE SUBUNIT BETA"/>
    <property type="match status" value="1"/>
</dbReference>
<dbReference type="GO" id="GO:0000287">
    <property type="term" value="F:magnesium ion binding"/>
    <property type="evidence" value="ECO:0007669"/>
    <property type="project" value="UniProtKB-UniRule"/>
</dbReference>
<keyword evidence="5 7" id="KW-0804">Transcription</keyword>
<feature type="binding site" evidence="7">
    <location>
        <position position="551"/>
    </location>
    <ligand>
        <name>Mg(2+)</name>
        <dbReference type="ChEBI" id="CHEBI:18420"/>
    </ligand>
</feature>
<keyword evidence="3 7" id="KW-0548">Nucleotidyltransferase</keyword>
<evidence type="ECO:0000256" key="5">
    <source>
        <dbReference type="ARBA" id="ARBA00023163"/>
    </source>
</evidence>
<dbReference type="InterPro" id="IPR006592">
    <property type="entry name" value="RNA_pol_N"/>
</dbReference>
<dbReference type="InterPro" id="IPR007066">
    <property type="entry name" value="RNA_pol_Rpb1_3"/>
</dbReference>
<dbReference type="InterPro" id="IPR007080">
    <property type="entry name" value="RNA_pol_Rpb1_1"/>
</dbReference>
<protein>
    <recommendedName>
        <fullName evidence="7">DNA-directed RNA polymerase subunit beta'</fullName>
        <shortName evidence="7">RNAP subunit beta'</shortName>
        <ecNumber evidence="7">2.7.7.6</ecNumber>
    </recommendedName>
    <alternativeName>
        <fullName evidence="7">RNA polymerase subunit beta'</fullName>
    </alternativeName>
    <alternativeName>
        <fullName evidence="7">Transcriptase subunit beta'</fullName>
    </alternativeName>
</protein>
<dbReference type="Gene3D" id="1.10.40.90">
    <property type="match status" value="1"/>
</dbReference>
<dbReference type="InterPro" id="IPR000722">
    <property type="entry name" value="RNA_pol_asu"/>
</dbReference>
<evidence type="ECO:0000313" key="11">
    <source>
        <dbReference type="EMBL" id="OGG17777.1"/>
    </source>
</evidence>